<proteinExistence type="inferred from homology"/>
<organism evidence="6 7">
    <name type="scientific">Nitratireductor kimnyeongensis</name>
    <dbReference type="NCBI Taxonomy" id="430679"/>
    <lineage>
        <taxon>Bacteria</taxon>
        <taxon>Pseudomonadati</taxon>
        <taxon>Pseudomonadota</taxon>
        <taxon>Alphaproteobacteria</taxon>
        <taxon>Hyphomicrobiales</taxon>
        <taxon>Phyllobacteriaceae</taxon>
        <taxon>Nitratireductor</taxon>
    </lineage>
</organism>
<dbReference type="SUPFAM" id="SSF46785">
    <property type="entry name" value="Winged helix' DNA-binding domain"/>
    <property type="match status" value="1"/>
</dbReference>
<keyword evidence="4" id="KW-0804">Transcription</keyword>
<evidence type="ECO:0000256" key="3">
    <source>
        <dbReference type="ARBA" id="ARBA00023125"/>
    </source>
</evidence>
<comment type="similarity">
    <text evidence="1">Belongs to the LysR transcriptional regulatory family.</text>
</comment>
<evidence type="ECO:0000313" key="7">
    <source>
        <dbReference type="Proteomes" id="UP001596107"/>
    </source>
</evidence>
<evidence type="ECO:0000313" key="6">
    <source>
        <dbReference type="EMBL" id="MFC5584635.1"/>
    </source>
</evidence>
<evidence type="ECO:0000256" key="4">
    <source>
        <dbReference type="ARBA" id="ARBA00023163"/>
    </source>
</evidence>
<reference evidence="7" key="1">
    <citation type="journal article" date="2019" name="Int. J. Syst. Evol. Microbiol.">
        <title>The Global Catalogue of Microorganisms (GCM) 10K type strain sequencing project: providing services to taxonomists for standard genome sequencing and annotation.</title>
        <authorList>
            <consortium name="The Broad Institute Genomics Platform"/>
            <consortium name="The Broad Institute Genome Sequencing Center for Infectious Disease"/>
            <person name="Wu L."/>
            <person name="Ma J."/>
        </authorList>
    </citation>
    <scope>NUCLEOTIDE SEQUENCE [LARGE SCALE GENOMIC DNA]</scope>
    <source>
        <strain evidence="7">JCM 3366</strain>
    </source>
</reference>
<dbReference type="CDD" id="cd08427">
    <property type="entry name" value="PBP2_LTTR_like_2"/>
    <property type="match status" value="1"/>
</dbReference>
<gene>
    <name evidence="6" type="ORF">ACFPOD_05905</name>
</gene>
<dbReference type="Gene3D" id="3.40.190.290">
    <property type="match status" value="1"/>
</dbReference>
<dbReference type="PROSITE" id="PS50931">
    <property type="entry name" value="HTH_LYSR"/>
    <property type="match status" value="1"/>
</dbReference>
<dbReference type="InterPro" id="IPR036388">
    <property type="entry name" value="WH-like_DNA-bd_sf"/>
</dbReference>
<dbReference type="Pfam" id="PF00126">
    <property type="entry name" value="HTH_1"/>
    <property type="match status" value="1"/>
</dbReference>
<feature type="domain" description="HTH lysR-type" evidence="5">
    <location>
        <begin position="1"/>
        <end position="58"/>
    </location>
</feature>
<evidence type="ECO:0000256" key="2">
    <source>
        <dbReference type="ARBA" id="ARBA00023015"/>
    </source>
</evidence>
<dbReference type="InterPro" id="IPR005119">
    <property type="entry name" value="LysR_subst-bd"/>
</dbReference>
<sequence length="304" mass="32887">MDIRFLETFLAIVDCGSIAETARRTNKTPAALSQRIQVLEQELGHKLIVRSGRTVQPTAAGLAVLERARELVEKTRDLSALAANGAPAGQLRIGATSTALIGLMPDIITMLSDRYPAIDYFVQPGSSSELYHRVTAGELDAALIVRPDFALPKAMGWCTIREEPLVFIAPHSLPELPPHALIASQRFILYDRNQWGGQIVARYLAENGLAVREWLELDALDAIAALVSRGLGVAIVPDWAPPWPEGLKLRKVLLPSGGVRKTGILWRRSGARAAAVDAFVSACRDVSLRHSDGNDPAAAENPAN</sequence>
<evidence type="ECO:0000259" key="5">
    <source>
        <dbReference type="PROSITE" id="PS50931"/>
    </source>
</evidence>
<name>A0ABW0T5J3_9HYPH</name>
<dbReference type="RefSeq" id="WP_223019585.1">
    <property type="nucleotide sequence ID" value="NZ_CP078143.1"/>
</dbReference>
<dbReference type="Proteomes" id="UP001596107">
    <property type="component" value="Unassembled WGS sequence"/>
</dbReference>
<keyword evidence="3" id="KW-0238">DNA-binding</keyword>
<evidence type="ECO:0000256" key="1">
    <source>
        <dbReference type="ARBA" id="ARBA00009437"/>
    </source>
</evidence>
<keyword evidence="7" id="KW-1185">Reference proteome</keyword>
<dbReference type="PANTHER" id="PTHR30126">
    <property type="entry name" value="HTH-TYPE TRANSCRIPTIONAL REGULATOR"/>
    <property type="match status" value="1"/>
</dbReference>
<keyword evidence="2" id="KW-0805">Transcription regulation</keyword>
<dbReference type="EMBL" id="JBHSNB010000001">
    <property type="protein sequence ID" value="MFC5584635.1"/>
    <property type="molecule type" value="Genomic_DNA"/>
</dbReference>
<comment type="caution">
    <text evidence="6">The sequence shown here is derived from an EMBL/GenBank/DDBJ whole genome shotgun (WGS) entry which is preliminary data.</text>
</comment>
<dbReference type="Gene3D" id="1.10.10.10">
    <property type="entry name" value="Winged helix-like DNA-binding domain superfamily/Winged helix DNA-binding domain"/>
    <property type="match status" value="1"/>
</dbReference>
<dbReference type="InterPro" id="IPR036390">
    <property type="entry name" value="WH_DNA-bd_sf"/>
</dbReference>
<accession>A0ABW0T5J3</accession>
<dbReference type="SUPFAM" id="SSF53850">
    <property type="entry name" value="Periplasmic binding protein-like II"/>
    <property type="match status" value="1"/>
</dbReference>
<dbReference type="PANTHER" id="PTHR30126:SF94">
    <property type="entry name" value="LYSR FAMILY TRANSCRIPTIONAL REGULATOR"/>
    <property type="match status" value="1"/>
</dbReference>
<protein>
    <submittedName>
        <fullName evidence="6">LysR family transcriptional regulator</fullName>
    </submittedName>
</protein>
<dbReference type="InterPro" id="IPR000847">
    <property type="entry name" value="LysR_HTH_N"/>
</dbReference>
<dbReference type="Pfam" id="PF03466">
    <property type="entry name" value="LysR_substrate"/>
    <property type="match status" value="1"/>
</dbReference>